<dbReference type="Pfam" id="PF00145">
    <property type="entry name" value="DNA_methylase"/>
    <property type="match status" value="1"/>
</dbReference>
<dbReference type="GO" id="GO:0003886">
    <property type="term" value="F:DNA (cytosine-5-)-methyltransferase activity"/>
    <property type="evidence" value="ECO:0007669"/>
    <property type="project" value="UniProtKB-EC"/>
</dbReference>
<dbReference type="NCBIfam" id="TIGR00675">
    <property type="entry name" value="dcm"/>
    <property type="match status" value="1"/>
</dbReference>
<dbReference type="AlphaFoldDB" id="Q6QPZ2"/>
<dbReference type="EMBL" id="DQ534432">
    <property type="protein sequence ID" value="AAS99177.1"/>
    <property type="molecule type" value="Genomic_DNA"/>
</dbReference>
<keyword evidence="5" id="KW-0680">Restriction system</keyword>
<gene>
    <name evidence="7" type="primary">llaJIM1</name>
</gene>
<dbReference type="SUPFAM" id="SSF53335">
    <property type="entry name" value="S-adenosyl-L-methionine-dependent methyltransferases"/>
    <property type="match status" value="1"/>
</dbReference>
<dbReference type="PANTHER" id="PTHR46098:SF1">
    <property type="entry name" value="TRNA (CYTOSINE(38)-C(5))-METHYLTRANSFERASE"/>
    <property type="match status" value="1"/>
</dbReference>
<dbReference type="GO" id="GO:0032259">
    <property type="term" value="P:methylation"/>
    <property type="evidence" value="ECO:0007669"/>
    <property type="project" value="UniProtKB-KW"/>
</dbReference>
<dbReference type="REBASE" id="10097">
    <property type="entry name" value="M1.LlaJI"/>
</dbReference>
<keyword evidence="7" id="KW-0614">Plasmid</keyword>
<dbReference type="PROSITE" id="PS51679">
    <property type="entry name" value="SAM_MT_C5"/>
    <property type="match status" value="1"/>
</dbReference>
<sequence length="465" mass="53920">MIDLINFKVWLTNNKDYSEKTVSNIVSRFKRVNSLLPWENNELYFFHLEQLEDFKDLSKSVCSQLKQAAKLYSEFILLSDEQNIRKENNKINALSLFANIGVAEAYLEDIGIDVVVANELEERRAILYQKIYPKSHMICGDITDKSIEDKIIKESKEKKVDLVMATPPCQGMSTAGYQKENDDRNRLICQVIDIVNRVEPKYVFIENVALFYNTAIIVNDEKILIPDLINKELGNQYKINKYTINTKDYSVPQTRERAIMLLTRKDIKTIWTLPQKDEKVVTMFDAIGDLPPLDPFVKDIDEEELIKLFPHYHERKEKALKISKWHTPPHHIKRQVVAMQHTATGKTAFDNEVYYPTKANGEAVKGYRNTYKRQNWDTPAYTVTMDNRKISSQNNVHPGRIESKNSNGENIYSDARTLTLYELMIIMSLPVDWNVPSNTSDAFLRRIIGEGIPPLFVKKVFEKLV</sequence>
<keyword evidence="4 6" id="KW-0949">S-adenosyl-L-methionine</keyword>
<keyword evidence="2 6" id="KW-0489">Methyltransferase</keyword>
<dbReference type="RefSeq" id="WP_012477735.1">
    <property type="nucleotide sequence ID" value="NC_010901.1"/>
</dbReference>
<dbReference type="InterPro" id="IPR050750">
    <property type="entry name" value="C5-MTase"/>
</dbReference>
<dbReference type="InterPro" id="IPR018117">
    <property type="entry name" value="C5_DNA_meth_AS"/>
</dbReference>
<geneLocation type="plasmid" evidence="7">
    <name>pNP40</name>
</geneLocation>
<dbReference type="Gene3D" id="3.40.50.150">
    <property type="entry name" value="Vaccinia Virus protein VP39"/>
    <property type="match status" value="1"/>
</dbReference>
<evidence type="ECO:0000256" key="3">
    <source>
        <dbReference type="ARBA" id="ARBA00022679"/>
    </source>
</evidence>
<organism evidence="7">
    <name type="scientific">Lactococcus lactis</name>
    <dbReference type="NCBI Taxonomy" id="1358"/>
    <lineage>
        <taxon>Bacteria</taxon>
        <taxon>Bacillati</taxon>
        <taxon>Bacillota</taxon>
        <taxon>Bacilli</taxon>
        <taxon>Lactobacillales</taxon>
        <taxon>Streptococcaceae</taxon>
        <taxon>Lactococcus</taxon>
    </lineage>
</organism>
<evidence type="ECO:0000256" key="5">
    <source>
        <dbReference type="ARBA" id="ARBA00022747"/>
    </source>
</evidence>
<proteinExistence type="inferred from homology"/>
<dbReference type="Gene3D" id="3.90.120.10">
    <property type="entry name" value="DNA Methylase, subunit A, domain 2"/>
    <property type="match status" value="1"/>
</dbReference>
<name>Q6QPZ2_9LACT</name>
<feature type="active site" evidence="6">
    <location>
        <position position="169"/>
    </location>
</feature>
<evidence type="ECO:0000256" key="2">
    <source>
        <dbReference type="ARBA" id="ARBA00022603"/>
    </source>
</evidence>
<reference evidence="7" key="2">
    <citation type="journal article" date="2006" name="J. Bacteriol.">
        <title>Sequence analysis of the lactococcal plasmid pNP40: a mobile replicon for coping with environmental hazards.</title>
        <authorList>
            <person name="O'Driscoll J."/>
            <person name="Glynn F."/>
            <person name="Fitzgerald G.F."/>
            <person name="van Sinderen D."/>
        </authorList>
    </citation>
    <scope>NUCLEOTIDE SEQUENCE</scope>
    <source>
        <plasmid evidence="7">pNP40</plasmid>
    </source>
</reference>
<dbReference type="EC" id="2.1.1.37" evidence="1"/>
<comment type="similarity">
    <text evidence="6">Belongs to the class I-like SAM-binding methyltransferase superfamily. C5-methyltransferase family.</text>
</comment>
<accession>Q6QPZ2</accession>
<evidence type="ECO:0000256" key="6">
    <source>
        <dbReference type="PROSITE-ProRule" id="PRU01016"/>
    </source>
</evidence>
<reference evidence="7" key="1">
    <citation type="journal article" date="2004" name="Appl. Environ. Microbiol.">
        <title>Lactococcal plasmid pNP40 encodes a novel, temperature-sensitive restriction-modification system.</title>
        <authorList>
            <person name="O'Driscoll J."/>
            <person name="Glynn F."/>
            <person name="Cahalane O."/>
            <person name="O'Connell-Motherway M."/>
            <person name="Fitzgerald G.F."/>
            <person name="Van Sinderen D."/>
        </authorList>
    </citation>
    <scope>NUCLEOTIDE SEQUENCE</scope>
    <source>
        <plasmid evidence="7">pNP40</plasmid>
    </source>
</reference>
<dbReference type="PROSITE" id="PS00094">
    <property type="entry name" value="C5_MTASE_1"/>
    <property type="match status" value="1"/>
</dbReference>
<evidence type="ECO:0000256" key="4">
    <source>
        <dbReference type="ARBA" id="ARBA00022691"/>
    </source>
</evidence>
<evidence type="ECO:0000313" key="7">
    <source>
        <dbReference type="EMBL" id="AAS99177.1"/>
    </source>
</evidence>
<dbReference type="InterPro" id="IPR029063">
    <property type="entry name" value="SAM-dependent_MTases_sf"/>
</dbReference>
<dbReference type="GO" id="GO:0009307">
    <property type="term" value="P:DNA restriction-modification system"/>
    <property type="evidence" value="ECO:0007669"/>
    <property type="project" value="UniProtKB-KW"/>
</dbReference>
<keyword evidence="3 6" id="KW-0808">Transferase</keyword>
<evidence type="ECO:0000256" key="1">
    <source>
        <dbReference type="ARBA" id="ARBA00011975"/>
    </source>
</evidence>
<protein>
    <recommendedName>
        <fullName evidence="1">DNA (cytosine-5-)-methyltransferase</fullName>
        <ecNumber evidence="1">2.1.1.37</ecNumber>
    </recommendedName>
</protein>
<dbReference type="InterPro" id="IPR001525">
    <property type="entry name" value="C5_MeTfrase"/>
</dbReference>
<dbReference type="PANTHER" id="PTHR46098">
    <property type="entry name" value="TRNA (CYTOSINE(38)-C(5))-METHYLTRANSFERASE"/>
    <property type="match status" value="1"/>
</dbReference>